<name>A0A8S5S4V4_9CAUD</name>
<protein>
    <submittedName>
        <fullName evidence="2">Uncharacterized protein</fullName>
    </submittedName>
</protein>
<reference evidence="2" key="1">
    <citation type="journal article" date="2021" name="Proc. Natl. Acad. Sci. U.S.A.">
        <title>A Catalog of Tens of Thousands of Viruses from Human Metagenomes Reveals Hidden Associations with Chronic Diseases.</title>
        <authorList>
            <person name="Tisza M.J."/>
            <person name="Buck C.B."/>
        </authorList>
    </citation>
    <scope>NUCLEOTIDE SEQUENCE</scope>
    <source>
        <strain evidence="2">CtiV651</strain>
    </source>
</reference>
<sequence>MINKQQEDFLSWLLSQKRDINNTISISNSITTYPKNYTEKDIIQMLNELENYELISIKWLGNNHCNLDAYITITLSKDALNYFDNKKRSKVINRRDWIKTYVSVFALIISIISMIISLLSLLLKVS</sequence>
<evidence type="ECO:0000256" key="1">
    <source>
        <dbReference type="SAM" id="Phobius"/>
    </source>
</evidence>
<keyword evidence="1" id="KW-0472">Membrane</keyword>
<accession>A0A8S5S4V4</accession>
<evidence type="ECO:0000313" key="2">
    <source>
        <dbReference type="EMBL" id="DAF45952.1"/>
    </source>
</evidence>
<proteinExistence type="predicted"/>
<dbReference type="EMBL" id="BK032528">
    <property type="protein sequence ID" value="DAF45952.1"/>
    <property type="molecule type" value="Genomic_DNA"/>
</dbReference>
<organism evidence="2">
    <name type="scientific">Siphoviridae sp. ctiV651</name>
    <dbReference type="NCBI Taxonomy" id="2827917"/>
    <lineage>
        <taxon>Viruses</taxon>
        <taxon>Duplodnaviria</taxon>
        <taxon>Heunggongvirae</taxon>
        <taxon>Uroviricota</taxon>
        <taxon>Caudoviricetes</taxon>
    </lineage>
</organism>
<feature type="transmembrane region" description="Helical" evidence="1">
    <location>
        <begin position="100"/>
        <end position="123"/>
    </location>
</feature>
<keyword evidence="1" id="KW-1133">Transmembrane helix</keyword>
<keyword evidence="1" id="KW-0812">Transmembrane</keyword>